<dbReference type="EMBL" id="BPQG01000108">
    <property type="protein sequence ID" value="GJD47006.1"/>
    <property type="molecule type" value="Genomic_DNA"/>
</dbReference>
<keyword evidence="2" id="KW-1185">Reference proteome</keyword>
<protein>
    <submittedName>
        <fullName evidence="1">Uncharacterized protein</fullName>
    </submittedName>
</protein>
<reference evidence="1 2" key="1">
    <citation type="journal article" date="2021" name="Front. Microbiol.">
        <title>Comprehensive Comparative Genomics and Phenotyping of Methylobacterium Species.</title>
        <authorList>
            <person name="Alessa O."/>
            <person name="Ogura Y."/>
            <person name="Fujitani Y."/>
            <person name="Takami H."/>
            <person name="Hayashi T."/>
            <person name="Sahin N."/>
            <person name="Tani A."/>
        </authorList>
    </citation>
    <scope>NUCLEOTIDE SEQUENCE [LARGE SCALE GENOMIC DNA]</scope>
    <source>
        <strain evidence="1 2">DSM 23679</strain>
    </source>
</reference>
<accession>A0ABQ4QPK8</accession>
<organism evidence="1 2">
    <name type="scientific">Methylobacterium cerastii</name>
    <dbReference type="NCBI Taxonomy" id="932741"/>
    <lineage>
        <taxon>Bacteria</taxon>
        <taxon>Pseudomonadati</taxon>
        <taxon>Pseudomonadota</taxon>
        <taxon>Alphaproteobacteria</taxon>
        <taxon>Hyphomicrobiales</taxon>
        <taxon>Methylobacteriaceae</taxon>
        <taxon>Methylobacterium</taxon>
    </lineage>
</organism>
<evidence type="ECO:0000313" key="1">
    <source>
        <dbReference type="EMBL" id="GJD47006.1"/>
    </source>
</evidence>
<dbReference type="Proteomes" id="UP001055117">
    <property type="component" value="Unassembled WGS sequence"/>
</dbReference>
<sequence length="106" mass="11125">MIPLPRRQAPHASPDFVELGTRWTVGGVRVVVASQPAHRLTGPYKVLLKAEGVPPCCVVSLTPQPGTTMAVLMDAIDGYSEAAQRALAYASEHLASLAPDPPRGAA</sequence>
<comment type="caution">
    <text evidence="1">The sequence shown here is derived from an EMBL/GenBank/DDBJ whole genome shotgun (WGS) entry which is preliminary data.</text>
</comment>
<name>A0ABQ4QPK8_9HYPH</name>
<gene>
    <name evidence="1" type="ORF">AFCDBAGC_4891</name>
</gene>
<evidence type="ECO:0000313" key="2">
    <source>
        <dbReference type="Proteomes" id="UP001055117"/>
    </source>
</evidence>
<proteinExistence type="predicted"/>